<reference evidence="6 7" key="1">
    <citation type="journal article" date="2017" name="Genome Biol.">
        <title>New reference genome sequences of hot pepper reveal the massive evolution of plant disease-resistance genes by retroduplication.</title>
        <authorList>
            <person name="Kim S."/>
            <person name="Park J."/>
            <person name="Yeom S.I."/>
            <person name="Kim Y.M."/>
            <person name="Seo E."/>
            <person name="Kim K.T."/>
            <person name="Kim M.S."/>
            <person name="Lee J.M."/>
            <person name="Cheong K."/>
            <person name="Shin H.S."/>
            <person name="Kim S.B."/>
            <person name="Han K."/>
            <person name="Lee J."/>
            <person name="Park M."/>
            <person name="Lee H.A."/>
            <person name="Lee H.Y."/>
            <person name="Lee Y."/>
            <person name="Oh S."/>
            <person name="Lee J.H."/>
            <person name="Choi E."/>
            <person name="Choi E."/>
            <person name="Lee S.E."/>
            <person name="Jeon J."/>
            <person name="Kim H."/>
            <person name="Choi G."/>
            <person name="Song H."/>
            <person name="Lee J."/>
            <person name="Lee S.C."/>
            <person name="Kwon J.K."/>
            <person name="Lee H.Y."/>
            <person name="Koo N."/>
            <person name="Hong Y."/>
            <person name="Kim R.W."/>
            <person name="Kang W.H."/>
            <person name="Huh J.H."/>
            <person name="Kang B.C."/>
            <person name="Yang T.J."/>
            <person name="Lee Y.H."/>
            <person name="Bennetzen J.L."/>
            <person name="Choi D."/>
        </authorList>
    </citation>
    <scope>NUCLEOTIDE SEQUENCE [LARGE SCALE GENOMIC DNA]</scope>
    <source>
        <strain evidence="7">cv. PBC81</strain>
    </source>
</reference>
<dbReference type="EMBL" id="MLFT02000003">
    <property type="protein sequence ID" value="PHT53813.1"/>
    <property type="molecule type" value="Genomic_DNA"/>
</dbReference>
<keyword evidence="2" id="KW-1015">Disulfide bond</keyword>
<feature type="domain" description="Pectinesterase inhibitor" evidence="5">
    <location>
        <begin position="25"/>
        <end position="170"/>
    </location>
</feature>
<dbReference type="CDD" id="cd15797">
    <property type="entry name" value="PMEI"/>
    <property type="match status" value="1"/>
</dbReference>
<keyword evidence="1 4" id="KW-0732">Signal</keyword>
<dbReference type="OrthoDB" id="764172at2759"/>
<dbReference type="InterPro" id="IPR006501">
    <property type="entry name" value="Pectinesterase_inhib_dom"/>
</dbReference>
<reference evidence="7" key="2">
    <citation type="journal article" date="2017" name="J. Anim. Genet.">
        <title>Multiple reference genome sequences of hot pepper reveal the massive evolution of plant disease resistance genes by retroduplication.</title>
        <authorList>
            <person name="Kim S."/>
            <person name="Park J."/>
            <person name="Yeom S.-I."/>
            <person name="Kim Y.-M."/>
            <person name="Seo E."/>
            <person name="Kim K.-T."/>
            <person name="Kim M.-S."/>
            <person name="Lee J.M."/>
            <person name="Cheong K."/>
            <person name="Shin H.-S."/>
            <person name="Kim S.-B."/>
            <person name="Han K."/>
            <person name="Lee J."/>
            <person name="Park M."/>
            <person name="Lee H.-A."/>
            <person name="Lee H.-Y."/>
            <person name="Lee Y."/>
            <person name="Oh S."/>
            <person name="Lee J.H."/>
            <person name="Choi E."/>
            <person name="Choi E."/>
            <person name="Lee S.E."/>
            <person name="Jeon J."/>
            <person name="Kim H."/>
            <person name="Choi G."/>
            <person name="Song H."/>
            <person name="Lee J."/>
            <person name="Lee S.-C."/>
            <person name="Kwon J.-K."/>
            <person name="Lee H.-Y."/>
            <person name="Koo N."/>
            <person name="Hong Y."/>
            <person name="Kim R.W."/>
            <person name="Kang W.-H."/>
            <person name="Huh J.H."/>
            <person name="Kang B.-C."/>
            <person name="Yang T.-J."/>
            <person name="Lee Y.-H."/>
            <person name="Bennetzen J.L."/>
            <person name="Choi D."/>
        </authorList>
    </citation>
    <scope>NUCLEOTIDE SEQUENCE [LARGE SCALE GENOMIC DNA]</scope>
    <source>
        <strain evidence="7">cv. PBC81</strain>
    </source>
</reference>
<evidence type="ECO:0000256" key="2">
    <source>
        <dbReference type="ARBA" id="ARBA00023157"/>
    </source>
</evidence>
<keyword evidence="7" id="KW-1185">Reference proteome</keyword>
<dbReference type="PANTHER" id="PTHR36710">
    <property type="entry name" value="PECTINESTERASE INHIBITOR-LIKE"/>
    <property type="match status" value="1"/>
</dbReference>
<dbReference type="PANTHER" id="PTHR36710:SF4">
    <property type="entry name" value="PLANT INVERTASE_PECTIN METHYLESTERASE INHIBITOR SUPERFAMILY PROTEIN"/>
    <property type="match status" value="1"/>
</dbReference>
<dbReference type="FunFam" id="1.20.140.40:FF:000008">
    <property type="entry name" value="Invertase/pectin methylesterase inhibitor family protein"/>
    <property type="match status" value="1"/>
</dbReference>
<comment type="caution">
    <text evidence="6">The sequence shown here is derived from an EMBL/GenBank/DDBJ whole genome shotgun (WGS) entry which is preliminary data.</text>
</comment>
<dbReference type="InterPro" id="IPR035513">
    <property type="entry name" value="Invertase/methylesterase_inhib"/>
</dbReference>
<evidence type="ECO:0000313" key="6">
    <source>
        <dbReference type="EMBL" id="PHT53813.1"/>
    </source>
</evidence>
<protein>
    <submittedName>
        <fullName evidence="6">Pectinesterase inhibitor</fullName>
    </submittedName>
</protein>
<dbReference type="SMART" id="SM00856">
    <property type="entry name" value="PMEI"/>
    <property type="match status" value="1"/>
</dbReference>
<dbReference type="InterPro" id="IPR052421">
    <property type="entry name" value="PCW_Enzyme_Inhibitor"/>
</dbReference>
<dbReference type="Pfam" id="PF04043">
    <property type="entry name" value="PMEI"/>
    <property type="match status" value="1"/>
</dbReference>
<dbReference type="STRING" id="33114.A0A2G2X8L6"/>
<dbReference type="InterPro" id="IPR034086">
    <property type="entry name" value="PMEI_plant"/>
</dbReference>
<dbReference type="GO" id="GO:0046910">
    <property type="term" value="F:pectinesterase inhibitor activity"/>
    <property type="evidence" value="ECO:0007669"/>
    <property type="project" value="InterPro"/>
</dbReference>
<dbReference type="AlphaFoldDB" id="A0A2G2X8L6"/>
<proteinExistence type="inferred from homology"/>
<name>A0A2G2X8L6_CAPBA</name>
<accession>A0A2G2X8L6</accession>
<dbReference type="NCBIfam" id="TIGR01614">
    <property type="entry name" value="PME_inhib"/>
    <property type="match status" value="1"/>
</dbReference>
<evidence type="ECO:0000259" key="5">
    <source>
        <dbReference type="SMART" id="SM00856"/>
    </source>
</evidence>
<gene>
    <name evidence="6" type="ORF">CQW23_08275</name>
</gene>
<evidence type="ECO:0000256" key="1">
    <source>
        <dbReference type="ARBA" id="ARBA00022729"/>
    </source>
</evidence>
<comment type="similarity">
    <text evidence="3">Belongs to the PMEI family.</text>
</comment>
<sequence>MALSHISTSCLIVSLLSIFFTLTNVRADLINDVCSKTKKPATCLSALNGDPRSKSATLEGLATISIDISLKNTQSGRDLVNSLLKQATDPKLKTRYNSCLENYNDTIDDLKELPPFLKSKDYIGLNVHSSAALDGPITCDDNFSSPPAEALQLKAASDKLVELIDIILVISNLLRR</sequence>
<organism evidence="6 7">
    <name type="scientific">Capsicum baccatum</name>
    <name type="common">Peruvian pepper</name>
    <dbReference type="NCBI Taxonomy" id="33114"/>
    <lineage>
        <taxon>Eukaryota</taxon>
        <taxon>Viridiplantae</taxon>
        <taxon>Streptophyta</taxon>
        <taxon>Embryophyta</taxon>
        <taxon>Tracheophyta</taxon>
        <taxon>Spermatophyta</taxon>
        <taxon>Magnoliopsida</taxon>
        <taxon>eudicotyledons</taxon>
        <taxon>Gunneridae</taxon>
        <taxon>Pentapetalae</taxon>
        <taxon>asterids</taxon>
        <taxon>lamiids</taxon>
        <taxon>Solanales</taxon>
        <taxon>Solanaceae</taxon>
        <taxon>Solanoideae</taxon>
        <taxon>Capsiceae</taxon>
        <taxon>Capsicum</taxon>
    </lineage>
</organism>
<evidence type="ECO:0000256" key="4">
    <source>
        <dbReference type="SAM" id="SignalP"/>
    </source>
</evidence>
<dbReference type="Proteomes" id="UP000224567">
    <property type="component" value="Unassembled WGS sequence"/>
</dbReference>
<dbReference type="SUPFAM" id="SSF101148">
    <property type="entry name" value="Plant invertase/pectin methylesterase inhibitor"/>
    <property type="match status" value="1"/>
</dbReference>
<dbReference type="Gene3D" id="1.20.140.40">
    <property type="entry name" value="Invertase/pectin methylesterase inhibitor family protein"/>
    <property type="match status" value="1"/>
</dbReference>
<feature type="chain" id="PRO_5013659856" evidence="4">
    <location>
        <begin position="28"/>
        <end position="176"/>
    </location>
</feature>
<feature type="signal peptide" evidence="4">
    <location>
        <begin position="1"/>
        <end position="27"/>
    </location>
</feature>
<evidence type="ECO:0000313" key="7">
    <source>
        <dbReference type="Proteomes" id="UP000224567"/>
    </source>
</evidence>
<evidence type="ECO:0000256" key="3">
    <source>
        <dbReference type="ARBA" id="ARBA00038471"/>
    </source>
</evidence>